<keyword evidence="2" id="KW-1185">Reference proteome</keyword>
<dbReference type="EMBL" id="JWZT01003553">
    <property type="protein sequence ID" value="KII66316.1"/>
    <property type="molecule type" value="Genomic_DNA"/>
</dbReference>
<evidence type="ECO:0000313" key="1">
    <source>
        <dbReference type="EMBL" id="KII66316.1"/>
    </source>
</evidence>
<gene>
    <name evidence="1" type="ORF">RF11_03328</name>
</gene>
<dbReference type="AlphaFoldDB" id="A0A0C2MGK6"/>
<reference evidence="1 2" key="1">
    <citation type="journal article" date="2014" name="Genome Biol. Evol.">
        <title>The genome of the myxosporean Thelohanellus kitauei shows adaptations to nutrient acquisition within its fish host.</title>
        <authorList>
            <person name="Yang Y."/>
            <person name="Xiong J."/>
            <person name="Zhou Z."/>
            <person name="Huo F."/>
            <person name="Miao W."/>
            <person name="Ran C."/>
            <person name="Liu Y."/>
            <person name="Zhang J."/>
            <person name="Feng J."/>
            <person name="Wang M."/>
            <person name="Wang M."/>
            <person name="Wang L."/>
            <person name="Yao B."/>
        </authorList>
    </citation>
    <scope>NUCLEOTIDE SEQUENCE [LARGE SCALE GENOMIC DNA]</scope>
    <source>
        <strain evidence="1">Wuqing</strain>
    </source>
</reference>
<accession>A0A0C2MGK6</accession>
<proteinExistence type="predicted"/>
<name>A0A0C2MGK6_THEKT</name>
<evidence type="ECO:0000313" key="2">
    <source>
        <dbReference type="Proteomes" id="UP000031668"/>
    </source>
</evidence>
<protein>
    <submittedName>
        <fullName evidence="1">Uncharacterized protein</fullName>
    </submittedName>
</protein>
<comment type="caution">
    <text evidence="1">The sequence shown here is derived from an EMBL/GenBank/DDBJ whole genome shotgun (WGS) entry which is preliminary data.</text>
</comment>
<sequence length="127" mass="14860">MATHLPSFDQGFIYNLELLILKILLFRILEAMYTENSFATGQSFAQDPIETEHDYINTDQKVFRLKETQRLRSFMATFTVGSATERHISNPPNEDSQVDDYLELYTDILENKDIFTKARYYATVDRC</sequence>
<dbReference type="Proteomes" id="UP000031668">
    <property type="component" value="Unassembled WGS sequence"/>
</dbReference>
<organism evidence="1 2">
    <name type="scientific">Thelohanellus kitauei</name>
    <name type="common">Myxosporean</name>
    <dbReference type="NCBI Taxonomy" id="669202"/>
    <lineage>
        <taxon>Eukaryota</taxon>
        <taxon>Metazoa</taxon>
        <taxon>Cnidaria</taxon>
        <taxon>Myxozoa</taxon>
        <taxon>Myxosporea</taxon>
        <taxon>Bivalvulida</taxon>
        <taxon>Platysporina</taxon>
        <taxon>Myxobolidae</taxon>
        <taxon>Thelohanellus</taxon>
    </lineage>
</organism>